<dbReference type="AlphaFoldDB" id="A0A9D1D8A6"/>
<evidence type="ECO:0000256" key="7">
    <source>
        <dbReference type="SAM" id="Coils"/>
    </source>
</evidence>
<sequence length="72" mass="8611">MEKTEEKEKTLEESFQELETILVKLEDKDIPLEESFQKYQEGMQLLKSCKDKIDLVEKKILMLNEEGQLEEF</sequence>
<dbReference type="GO" id="GO:0009318">
    <property type="term" value="C:exodeoxyribonuclease VII complex"/>
    <property type="evidence" value="ECO:0007669"/>
    <property type="project" value="UniProtKB-UniRule"/>
</dbReference>
<comment type="caution">
    <text evidence="8">The sequence shown here is derived from an EMBL/GenBank/DDBJ whole genome shotgun (WGS) entry which is preliminary data.</text>
</comment>
<reference evidence="8" key="2">
    <citation type="journal article" date="2021" name="PeerJ">
        <title>Extensive microbial diversity within the chicken gut microbiome revealed by metagenomics and culture.</title>
        <authorList>
            <person name="Gilroy R."/>
            <person name="Ravi A."/>
            <person name="Getino M."/>
            <person name="Pursley I."/>
            <person name="Horton D.L."/>
            <person name="Alikhan N.F."/>
            <person name="Baker D."/>
            <person name="Gharbi K."/>
            <person name="Hall N."/>
            <person name="Watson M."/>
            <person name="Adriaenssens E.M."/>
            <person name="Foster-Nyarko E."/>
            <person name="Jarju S."/>
            <person name="Secka A."/>
            <person name="Antonio M."/>
            <person name="Oren A."/>
            <person name="Chaudhuri R.R."/>
            <person name="La Ragione R."/>
            <person name="Hildebrand F."/>
            <person name="Pallen M.J."/>
        </authorList>
    </citation>
    <scope>NUCLEOTIDE SEQUENCE</scope>
    <source>
        <strain evidence="8">ChiSjej4B22-8148</strain>
    </source>
</reference>
<protein>
    <recommendedName>
        <fullName evidence="6">Exodeoxyribonuclease 7 small subunit</fullName>
        <ecNumber evidence="6">3.1.11.6</ecNumber>
    </recommendedName>
    <alternativeName>
        <fullName evidence="6">Exodeoxyribonuclease VII small subunit</fullName>
        <shortName evidence="6">Exonuclease VII small subunit</shortName>
    </alternativeName>
</protein>
<evidence type="ECO:0000256" key="4">
    <source>
        <dbReference type="ARBA" id="ARBA00022801"/>
    </source>
</evidence>
<comment type="catalytic activity">
    <reaction evidence="6">
        <text>Exonucleolytic cleavage in either 5'- to 3'- or 3'- to 5'-direction to yield nucleoside 5'-phosphates.</text>
        <dbReference type="EC" id="3.1.11.6"/>
    </reaction>
</comment>
<dbReference type="GO" id="GO:0008855">
    <property type="term" value="F:exodeoxyribonuclease VII activity"/>
    <property type="evidence" value="ECO:0007669"/>
    <property type="project" value="UniProtKB-UniRule"/>
</dbReference>
<evidence type="ECO:0000313" key="8">
    <source>
        <dbReference type="EMBL" id="HIR12631.1"/>
    </source>
</evidence>
<accession>A0A9D1D8A6</accession>
<comment type="function">
    <text evidence="6">Bidirectionally degrades single-stranded DNA into large acid-insoluble oligonucleotides, which are then degraded further into small acid-soluble oligonucleotides.</text>
</comment>
<dbReference type="InterPro" id="IPR003761">
    <property type="entry name" value="Exonuc_VII_S"/>
</dbReference>
<keyword evidence="4 6" id="KW-0378">Hydrolase</keyword>
<dbReference type="HAMAP" id="MF_00337">
    <property type="entry name" value="Exonuc_7_S"/>
    <property type="match status" value="1"/>
</dbReference>
<dbReference type="EMBL" id="DVGK01000027">
    <property type="protein sequence ID" value="HIR12631.1"/>
    <property type="molecule type" value="Genomic_DNA"/>
</dbReference>
<dbReference type="EC" id="3.1.11.6" evidence="6"/>
<dbReference type="NCBIfam" id="TIGR01280">
    <property type="entry name" value="xseB"/>
    <property type="match status" value="1"/>
</dbReference>
<evidence type="ECO:0000256" key="5">
    <source>
        <dbReference type="ARBA" id="ARBA00022839"/>
    </source>
</evidence>
<evidence type="ECO:0000256" key="6">
    <source>
        <dbReference type="HAMAP-Rule" id="MF_00337"/>
    </source>
</evidence>
<dbReference type="PANTHER" id="PTHR34137:SF1">
    <property type="entry name" value="EXODEOXYRIBONUCLEASE 7 SMALL SUBUNIT"/>
    <property type="match status" value="1"/>
</dbReference>
<keyword evidence="2 6" id="KW-0963">Cytoplasm</keyword>
<dbReference type="GO" id="GO:0006308">
    <property type="term" value="P:DNA catabolic process"/>
    <property type="evidence" value="ECO:0007669"/>
    <property type="project" value="UniProtKB-UniRule"/>
</dbReference>
<proteinExistence type="inferred from homology"/>
<keyword evidence="7" id="KW-0175">Coiled coil</keyword>
<dbReference type="SUPFAM" id="SSF116842">
    <property type="entry name" value="XseB-like"/>
    <property type="match status" value="1"/>
</dbReference>
<dbReference type="Gene3D" id="1.10.287.1040">
    <property type="entry name" value="Exonuclease VII, small subunit"/>
    <property type="match status" value="1"/>
</dbReference>
<evidence type="ECO:0000256" key="2">
    <source>
        <dbReference type="ARBA" id="ARBA00022490"/>
    </source>
</evidence>
<organism evidence="8 9">
    <name type="scientific">Candidatus Choladousia intestinavium</name>
    <dbReference type="NCBI Taxonomy" id="2840727"/>
    <lineage>
        <taxon>Bacteria</taxon>
        <taxon>Bacillati</taxon>
        <taxon>Bacillota</taxon>
        <taxon>Clostridia</taxon>
        <taxon>Lachnospirales</taxon>
        <taxon>Lachnospiraceae</taxon>
        <taxon>Lachnospiraceae incertae sedis</taxon>
        <taxon>Candidatus Choladousia</taxon>
    </lineage>
</organism>
<keyword evidence="3 6" id="KW-0540">Nuclease</keyword>
<gene>
    <name evidence="6 8" type="primary">xseB</name>
    <name evidence="8" type="ORF">IAB31_01760</name>
</gene>
<dbReference type="PANTHER" id="PTHR34137">
    <property type="entry name" value="EXODEOXYRIBONUCLEASE 7 SMALL SUBUNIT"/>
    <property type="match status" value="1"/>
</dbReference>
<keyword evidence="5 6" id="KW-0269">Exonuclease</keyword>
<comment type="subunit">
    <text evidence="6">Heterooligomer composed of large and small subunits.</text>
</comment>
<reference evidence="8" key="1">
    <citation type="submission" date="2020-10" db="EMBL/GenBank/DDBJ databases">
        <authorList>
            <person name="Gilroy R."/>
        </authorList>
    </citation>
    <scope>NUCLEOTIDE SEQUENCE</scope>
    <source>
        <strain evidence="8">ChiSjej4B22-8148</strain>
    </source>
</reference>
<evidence type="ECO:0000313" key="9">
    <source>
        <dbReference type="Proteomes" id="UP000886757"/>
    </source>
</evidence>
<dbReference type="GO" id="GO:0005829">
    <property type="term" value="C:cytosol"/>
    <property type="evidence" value="ECO:0007669"/>
    <property type="project" value="TreeGrafter"/>
</dbReference>
<comment type="subcellular location">
    <subcellularLocation>
        <location evidence="6">Cytoplasm</location>
    </subcellularLocation>
</comment>
<feature type="coiled-coil region" evidence="7">
    <location>
        <begin position="1"/>
        <end position="66"/>
    </location>
</feature>
<dbReference type="InterPro" id="IPR037004">
    <property type="entry name" value="Exonuc_VII_ssu_sf"/>
</dbReference>
<evidence type="ECO:0000256" key="1">
    <source>
        <dbReference type="ARBA" id="ARBA00009998"/>
    </source>
</evidence>
<name>A0A9D1D8A6_9FIRM</name>
<evidence type="ECO:0000256" key="3">
    <source>
        <dbReference type="ARBA" id="ARBA00022722"/>
    </source>
</evidence>
<dbReference type="Proteomes" id="UP000886757">
    <property type="component" value="Unassembled WGS sequence"/>
</dbReference>
<dbReference type="Pfam" id="PF02609">
    <property type="entry name" value="Exonuc_VII_S"/>
    <property type="match status" value="1"/>
</dbReference>
<comment type="similarity">
    <text evidence="1 6">Belongs to the XseB family.</text>
</comment>